<dbReference type="FunFam" id="3.40.50.300:FF:000102">
    <property type="entry name" value="RNA helicase, activating signal cointegrator 1"/>
    <property type="match status" value="1"/>
</dbReference>
<dbReference type="InterPro" id="IPR011545">
    <property type="entry name" value="DEAD/DEAH_box_helicase_dom"/>
</dbReference>
<dbReference type="Gene3D" id="1.10.3380.10">
    <property type="entry name" value="Sec63 N-terminal domain-like domain"/>
    <property type="match status" value="2"/>
</dbReference>
<dbReference type="InterPro" id="IPR050474">
    <property type="entry name" value="Hel308_SKI2-like"/>
</dbReference>
<gene>
    <name evidence="8" type="ORF">TCNE_LOCUS10543</name>
</gene>
<feature type="domain" description="Helicase C-terminal" evidence="7">
    <location>
        <begin position="576"/>
        <end position="797"/>
    </location>
</feature>
<dbReference type="Pfam" id="PF02889">
    <property type="entry name" value="Sec63"/>
    <property type="match status" value="2"/>
</dbReference>
<comment type="function">
    <text evidence="5">Catalyzes the ATP-dependent unwinding of U4/U6 RNA duplices, an essential step in the assembly of a catalytically active spliceosome. Plays a role in pre-mRNA splicing.</text>
</comment>
<dbReference type="PIRSF" id="PIRSF039073">
    <property type="entry name" value="BRR2"/>
    <property type="match status" value="1"/>
</dbReference>
<keyword evidence="1" id="KW-0547">Nucleotide-binding</keyword>
<evidence type="ECO:0000256" key="5">
    <source>
        <dbReference type="ARBA" id="ARBA00054527"/>
    </source>
</evidence>
<dbReference type="Gene3D" id="2.60.40.150">
    <property type="entry name" value="C2 domain"/>
    <property type="match status" value="2"/>
</dbReference>
<dbReference type="Proteomes" id="UP000050794">
    <property type="component" value="Unassembled WGS sequence"/>
</dbReference>
<dbReference type="GO" id="GO:0003676">
    <property type="term" value="F:nucleic acid binding"/>
    <property type="evidence" value="ECO:0007669"/>
    <property type="project" value="InterPro"/>
</dbReference>
<dbReference type="PANTHER" id="PTHR47961:SF13">
    <property type="entry name" value="ACTIVATING SIGNAL COINTEGRATOR 1 COMPLEX SUBUNIT 3"/>
    <property type="match status" value="1"/>
</dbReference>
<dbReference type="PANTHER" id="PTHR47961">
    <property type="entry name" value="DNA POLYMERASE THETA, PUTATIVE (AFU_ORTHOLOGUE AFUA_1G05260)-RELATED"/>
    <property type="match status" value="1"/>
</dbReference>
<dbReference type="PROSITE" id="PS51192">
    <property type="entry name" value="HELICASE_ATP_BIND_1"/>
    <property type="match status" value="2"/>
</dbReference>
<dbReference type="FunFam" id="3.40.50.300:FF:000198">
    <property type="entry name" value="Activating signal cointegrator 1 complex subunit"/>
    <property type="match status" value="1"/>
</dbReference>
<dbReference type="FunFam" id="1.10.10.10:FF:000012">
    <property type="entry name" value="U5 small nuclear ribonucleoprotein helicase"/>
    <property type="match status" value="1"/>
</dbReference>
<evidence type="ECO:0000256" key="1">
    <source>
        <dbReference type="ARBA" id="ARBA00022741"/>
    </source>
</evidence>
<evidence type="ECO:0000256" key="2">
    <source>
        <dbReference type="ARBA" id="ARBA00022801"/>
    </source>
</evidence>
<evidence type="ECO:0000313" key="8">
    <source>
        <dbReference type="EMBL" id="VDM41864.1"/>
    </source>
</evidence>
<dbReference type="GO" id="GO:0016787">
    <property type="term" value="F:hydrolase activity"/>
    <property type="evidence" value="ECO:0007669"/>
    <property type="project" value="UniProtKB-KW"/>
</dbReference>
<dbReference type="InterPro" id="IPR001650">
    <property type="entry name" value="Helicase_C-like"/>
</dbReference>
<dbReference type="InterPro" id="IPR014756">
    <property type="entry name" value="Ig_E-set"/>
</dbReference>
<proteinExistence type="predicted"/>
<dbReference type="SUPFAM" id="SSF46785">
    <property type="entry name" value="Winged helix' DNA-binding domain"/>
    <property type="match status" value="2"/>
</dbReference>
<dbReference type="Pfam" id="PF00271">
    <property type="entry name" value="Helicase_C"/>
    <property type="match status" value="2"/>
</dbReference>
<sequence>MRFTTGLSLSNSLQAPSIDSARSIRNNLEHSLGITIKRPAPSDFTLSSKFARRICWRKAKTEKIEQRANDSSGDLVSTNGMAANVLANEPCSSRDGQKLSVVELLRSIGSLYEDSESICRHMLELLTSNRSDEALQSELIDLLGVEQFDLVGTVLESRAELVAEIDAMKDEGKKQSKIARIMALKAVKDCPQYCQQVVVQSKMEADLKREVRKEQKRANREFNRITHAFGEEEKLELELAQRDIMRQRQMELMAAKWTPLNEESRVPVIQREHYPFVFDAALAVGETNLVVNGMRFCLPAGSKRIDHRNYEEITVPPSDSSSIQDVRHVYVKDMDELGQVGFKGYEKLNVIQSLVFEQAYKTRENLLICAPTGAGKTNIAMLAILNTIHGYMHKSVIQKDEFKTRSQIIYIAPMKALATEMTESFGKRLAPFGLKVKELTGDTTLSKREISETQMLVLTPEKWDVVTRKDSETSLARHVRLLIIDEVHLLHDDRGPVIETIVARTLRQVEMSQQGIRIVGLSATLPNYVDVARFLRVNPYKGLFFFDSRFRPVPLAQTFIGVRKPSGSMTKAAYAEMDEVCYEKVHEFAQQGHQVLVFVHARNATANLAFFFRDRAAKFGHYDDFLPSNVTTKNYVTSKKTVLSSHNGQLIELFQFGFGIHHAGLPRRNRLMIEKLFSSGHIKVLFCTATLAWGVNLPAHAVVIRGTEVFDAQKGAFTNIGVLDVQQIFGRAGRPQYESSGHGVIITWQRTVDKYLGMLIRQAPIESQLMAHIYDNLNAEIALGTVSNISEAVEWLSYSYFFIRAKLNPIAYGIPYNQVEKDPELRDYLTKAMTEAAERLDMNQMIRFDSLNGFVAATDLGRIASHYYVKYETIEMLNTGVGNVKLTQLMTDDNVLTLIANATEFSQIKVREEEFEDLEELLEYCPLRLKQGGLATVPGKINCLMQAYISRVNIRNFSLMSESLYIQQNAGRLCRAIFEIVLRRGWAQATNAFLAMAKCLEKRVWPFETPLRQIEDLRFDIYEKIERKKLSYYQLCEMSAKELGSLLSCDGQRIYDAVRMLPSMYVEASVKPITNTIIQISLTLTPAFTWNDRFLGVRGAQSFWVFIENINENMIIHFENLIVNKKMVRLAEAQNMVFTIPIRDQQLTHNYQVRVASSYFVVDDSVVPISMHNCVLPSAHRPHTDLLDLDPLPIKALKNDIYESIYNFTFFNPIQTQVFYCLYNTDENALIGAPTGSGKTLCAELAMFRVFSRQPTKKCVYIAPLKALVRERVNDWSEKLGRLMKIKTVELTGDHTPDLRSLAKARLVITTPEKWDGITRGWETREYVKDVALVVIDEIHLLGVERGAVLEAIITRLKLMAAKRRPDGSHVRIVGLSTALANAGDVAEWLNVKDSGLFNFRPNVRPVPIEVHIAGFPGQQYCPRMALMNKPAFKAIKSYSPHKPVLIFVASRRQTRLTAMAFVAQLVTEDDPRQWLHMDVQELECLTQTIKDESLKLTLPFGMGMHHAGLQQHERSLVEQLFVERKIQVLIATATLAWGINMPAHLVIVKGTEYYDGKTHKYVNFPVTDVLQMMGRAGRPQYDNSAVAVIYVQDVKKNFYKRFLYEPFPVESSMLPVLANHVNAEVHAGTITSKHHIMAYIADTYLYRRLFANPSYYEVPETTPEALTAFLVDVVDSCVDELLQSKCITVDEEDETISSAPLGRIASVYYLQHETVRFFSMALSPQCTVEDLLRALADNPEYGEIPVRHNEDQINAQLQRYLPIKLPAECAMDSSHTKAHLLLQAHLSHTSIPTDYVTDQRSVLDQCVRILQAMFDVSLLYGWLATALNVVTLLQMIMQARWHTDHPLLVLPHMTDEIIERISQDATIPILQSEFGVDGSEHVETAKKRAVTRILDVTTLDERQANEVLSALLQWPIMCPRRCLLARREEEIRIELTQDERKPTFVRVEADAIYKLRITVEMIGPNRYQTDAFCPRFPKEKTAGWILLVGEKDSGELVAYSKTPPIIGSRELRLELKIPERKGRHILTVFILSDSYLGIDQEYNLHCEVV</sequence>
<dbReference type="CDD" id="cd18795">
    <property type="entry name" value="SF2_C_Ski2"/>
    <property type="match status" value="2"/>
</dbReference>
<dbReference type="InterPro" id="IPR057842">
    <property type="entry name" value="WH_MER3"/>
</dbReference>
<feature type="domain" description="Helicase ATP-binding" evidence="6">
    <location>
        <begin position="357"/>
        <end position="543"/>
    </location>
</feature>
<organism evidence="9 10">
    <name type="scientific">Toxocara canis</name>
    <name type="common">Canine roundworm</name>
    <dbReference type="NCBI Taxonomy" id="6265"/>
    <lineage>
        <taxon>Eukaryota</taxon>
        <taxon>Metazoa</taxon>
        <taxon>Ecdysozoa</taxon>
        <taxon>Nematoda</taxon>
        <taxon>Chromadorea</taxon>
        <taxon>Rhabditida</taxon>
        <taxon>Spirurina</taxon>
        <taxon>Ascaridomorpha</taxon>
        <taxon>Ascaridoidea</taxon>
        <taxon>Toxocaridae</taxon>
        <taxon>Toxocara</taxon>
    </lineage>
</organism>
<reference evidence="8 9" key="2">
    <citation type="submission" date="2018-11" db="EMBL/GenBank/DDBJ databases">
        <authorList>
            <consortium name="Pathogen Informatics"/>
        </authorList>
    </citation>
    <scope>NUCLEOTIDE SEQUENCE [LARGE SCALE GENOMIC DNA]</scope>
</reference>
<dbReference type="InterPro" id="IPR004179">
    <property type="entry name" value="Sec63-dom"/>
</dbReference>
<dbReference type="FunFam" id="1.10.10.10:FF:000024">
    <property type="entry name" value="U5 small nuclear ribonucleoprotein helicase"/>
    <property type="match status" value="1"/>
</dbReference>
<evidence type="ECO:0000259" key="6">
    <source>
        <dbReference type="PROSITE" id="PS51192"/>
    </source>
</evidence>
<dbReference type="InterPro" id="IPR035892">
    <property type="entry name" value="C2_domain_sf"/>
</dbReference>
<dbReference type="CDD" id="cd18020">
    <property type="entry name" value="DEXHc_ASCC3_1"/>
    <property type="match status" value="1"/>
</dbReference>
<evidence type="ECO:0000313" key="9">
    <source>
        <dbReference type="Proteomes" id="UP000050794"/>
    </source>
</evidence>
<dbReference type="Gene3D" id="3.40.50.300">
    <property type="entry name" value="P-loop containing nucleotide triphosphate hydrolases"/>
    <property type="match status" value="4"/>
</dbReference>
<dbReference type="FunFam" id="3.40.50.300:FF:000231">
    <property type="entry name" value="Activating signal cointegrator 1 complex subunit 3"/>
    <property type="match status" value="1"/>
</dbReference>
<keyword evidence="4" id="KW-0067">ATP-binding</keyword>
<dbReference type="InterPro" id="IPR027417">
    <property type="entry name" value="P-loop_NTPase"/>
</dbReference>
<evidence type="ECO:0000256" key="3">
    <source>
        <dbReference type="ARBA" id="ARBA00022806"/>
    </source>
</evidence>
<dbReference type="FunFam" id="3.40.50.300:FF:000062">
    <property type="entry name" value="U5 small nuclear ribonucleoprotein helicase"/>
    <property type="match status" value="1"/>
</dbReference>
<accession>A0A183UPX3</accession>
<dbReference type="SUPFAM" id="SSF81296">
    <property type="entry name" value="E set domains"/>
    <property type="match status" value="1"/>
</dbReference>
<keyword evidence="9" id="KW-1185">Reference proteome</keyword>
<dbReference type="SMART" id="SM00487">
    <property type="entry name" value="DEXDc"/>
    <property type="match status" value="2"/>
</dbReference>
<dbReference type="Gene3D" id="1.10.10.10">
    <property type="entry name" value="Winged helix-like DNA-binding domain superfamily/Winged helix DNA-binding domain"/>
    <property type="match status" value="2"/>
</dbReference>
<dbReference type="EMBL" id="UYWY01020536">
    <property type="protein sequence ID" value="VDM41864.1"/>
    <property type="molecule type" value="Genomic_DNA"/>
</dbReference>
<name>A0A183UPX3_TOXCA</name>
<protein>
    <submittedName>
        <fullName evidence="10">Activating signal cointegrator 1 complex subunit 3</fullName>
    </submittedName>
</protein>
<dbReference type="FunFam" id="1.10.3380.10:FF:000001">
    <property type="entry name" value="U5 small nuclear ribonucleoprotein helicase"/>
    <property type="match status" value="1"/>
</dbReference>
<keyword evidence="3" id="KW-0347">Helicase</keyword>
<dbReference type="InterPro" id="IPR036390">
    <property type="entry name" value="WH_DNA-bd_sf"/>
</dbReference>
<dbReference type="SUPFAM" id="SSF158702">
    <property type="entry name" value="Sec63 N-terminal domain-like"/>
    <property type="match status" value="2"/>
</dbReference>
<dbReference type="PROSITE" id="PS51194">
    <property type="entry name" value="HELICASE_CTER"/>
    <property type="match status" value="2"/>
</dbReference>
<dbReference type="InterPro" id="IPR003593">
    <property type="entry name" value="AAA+_ATPase"/>
</dbReference>
<feature type="domain" description="Helicase C-terminal" evidence="7">
    <location>
        <begin position="1428"/>
        <end position="1623"/>
    </location>
</feature>
<feature type="domain" description="Helicase ATP-binding" evidence="6">
    <location>
        <begin position="1220"/>
        <end position="1398"/>
    </location>
</feature>
<evidence type="ECO:0000313" key="10">
    <source>
        <dbReference type="WBParaSite" id="TCNE_0001054301-mRNA-1"/>
    </source>
</evidence>
<dbReference type="InterPro" id="IPR014001">
    <property type="entry name" value="Helicase_ATP-bd"/>
</dbReference>
<evidence type="ECO:0000256" key="4">
    <source>
        <dbReference type="ARBA" id="ARBA00022840"/>
    </source>
</evidence>
<dbReference type="SMART" id="SM00382">
    <property type="entry name" value="AAA"/>
    <property type="match status" value="2"/>
</dbReference>
<reference evidence="10" key="1">
    <citation type="submission" date="2016-06" db="UniProtKB">
        <authorList>
            <consortium name="WormBaseParasite"/>
        </authorList>
    </citation>
    <scope>IDENTIFICATION</scope>
</reference>
<dbReference type="SMART" id="SM00490">
    <property type="entry name" value="HELICc"/>
    <property type="match status" value="2"/>
</dbReference>
<dbReference type="Gene3D" id="1.10.150.20">
    <property type="entry name" value="5' to 3' exonuclease, C-terminal subdomain"/>
    <property type="match status" value="1"/>
</dbReference>
<dbReference type="WBParaSite" id="TCNE_0001054301-mRNA-1">
    <property type="protein sequence ID" value="TCNE_0001054301-mRNA-1"/>
    <property type="gene ID" value="TCNE_0001054301"/>
</dbReference>
<dbReference type="Pfam" id="PF23445">
    <property type="entry name" value="WHD_SNRNP200"/>
    <property type="match status" value="2"/>
</dbReference>
<dbReference type="SMART" id="SM00973">
    <property type="entry name" value="Sec63"/>
    <property type="match status" value="2"/>
</dbReference>
<dbReference type="SUPFAM" id="SSF52540">
    <property type="entry name" value="P-loop containing nucleoside triphosphate hydrolases"/>
    <property type="match status" value="4"/>
</dbReference>
<keyword evidence="2" id="KW-0378">Hydrolase</keyword>
<dbReference type="Pfam" id="PF00270">
    <property type="entry name" value="DEAD"/>
    <property type="match status" value="2"/>
</dbReference>
<dbReference type="GO" id="GO:0005524">
    <property type="term" value="F:ATP binding"/>
    <property type="evidence" value="ECO:0007669"/>
    <property type="project" value="UniProtKB-KW"/>
</dbReference>
<evidence type="ECO:0000259" key="7">
    <source>
        <dbReference type="PROSITE" id="PS51194"/>
    </source>
</evidence>
<dbReference type="InterPro" id="IPR036388">
    <property type="entry name" value="WH-like_DNA-bd_sf"/>
</dbReference>
<dbReference type="FunFam" id="1.10.3380.10:FF:000002">
    <property type="entry name" value="Activating signal cointegrator 1 complex subunit 3"/>
    <property type="match status" value="1"/>
</dbReference>
<dbReference type="GO" id="GO:0004386">
    <property type="term" value="F:helicase activity"/>
    <property type="evidence" value="ECO:0007669"/>
    <property type="project" value="UniProtKB-KW"/>
</dbReference>